<sequence>MKRLLLIIIGLCAVGGGLMFARSLSQPDGSTASLTSPATTSGSGEPAEASKQAEQATVAPAPPSFLQLSADTAALRAIADAQGIGAIGAPGRLTFAQAGPPDFQPDIPTGSIKPKGKHRR</sequence>
<feature type="region of interest" description="Disordered" evidence="1">
    <location>
        <begin position="25"/>
        <end position="62"/>
    </location>
</feature>
<reference evidence="3" key="1">
    <citation type="journal article" date="2014" name="Int. J. Syst. Evol. Microbiol.">
        <title>Complete genome of a new Firmicutes species belonging to the dominant human colonic microbiota ('Ruminococcus bicirculans') reveals two chromosomes and a selective capacity to utilize plant glucans.</title>
        <authorList>
            <consortium name="NISC Comparative Sequencing Program"/>
            <person name="Wegmann U."/>
            <person name="Louis P."/>
            <person name="Goesmann A."/>
            <person name="Henrissat B."/>
            <person name="Duncan S.H."/>
            <person name="Flint H.J."/>
        </authorList>
    </citation>
    <scope>NUCLEOTIDE SEQUENCE</scope>
    <source>
        <strain evidence="3">NBRC 107715</strain>
    </source>
</reference>
<accession>A0A512JCG6</accession>
<reference evidence="2 4" key="3">
    <citation type="submission" date="2019-07" db="EMBL/GenBank/DDBJ databases">
        <title>Whole genome shotgun sequence of Methylobacterium oxalidis NBRC 107715.</title>
        <authorList>
            <person name="Hosoyama A."/>
            <person name="Uohara A."/>
            <person name="Ohji S."/>
            <person name="Ichikawa N."/>
        </authorList>
    </citation>
    <scope>NUCLEOTIDE SEQUENCE [LARGE SCALE GENOMIC DNA]</scope>
    <source>
        <strain evidence="2 4">NBRC 107715</strain>
    </source>
</reference>
<keyword evidence="5" id="KW-1185">Reference proteome</keyword>
<evidence type="ECO:0000313" key="3">
    <source>
        <dbReference type="EMBL" id="GLS66129.1"/>
    </source>
</evidence>
<feature type="compositionally biased region" description="Low complexity" evidence="1">
    <location>
        <begin position="29"/>
        <end position="44"/>
    </location>
</feature>
<protein>
    <submittedName>
        <fullName evidence="2">Uncharacterized protein</fullName>
    </submittedName>
</protein>
<dbReference type="EMBL" id="BSPK01000093">
    <property type="protein sequence ID" value="GLS66129.1"/>
    <property type="molecule type" value="Genomic_DNA"/>
</dbReference>
<evidence type="ECO:0000313" key="5">
    <source>
        <dbReference type="Proteomes" id="UP001156856"/>
    </source>
</evidence>
<feature type="region of interest" description="Disordered" evidence="1">
    <location>
        <begin position="91"/>
        <end position="120"/>
    </location>
</feature>
<name>A0A512JCG6_9HYPH</name>
<organism evidence="2 4">
    <name type="scientific">Methylobacterium oxalidis</name>
    <dbReference type="NCBI Taxonomy" id="944322"/>
    <lineage>
        <taxon>Bacteria</taxon>
        <taxon>Pseudomonadati</taxon>
        <taxon>Pseudomonadota</taxon>
        <taxon>Alphaproteobacteria</taxon>
        <taxon>Hyphomicrobiales</taxon>
        <taxon>Methylobacteriaceae</taxon>
        <taxon>Methylobacterium</taxon>
    </lineage>
</organism>
<gene>
    <name evidence="3" type="ORF">GCM10007888_45110</name>
    <name evidence="2" type="ORF">MOX02_56920</name>
</gene>
<evidence type="ECO:0000313" key="4">
    <source>
        <dbReference type="Proteomes" id="UP000321960"/>
    </source>
</evidence>
<dbReference type="Proteomes" id="UP000321960">
    <property type="component" value="Unassembled WGS sequence"/>
</dbReference>
<dbReference type="EMBL" id="BJZU01000171">
    <property type="protein sequence ID" value="GEP07654.1"/>
    <property type="molecule type" value="Genomic_DNA"/>
</dbReference>
<dbReference type="AlphaFoldDB" id="A0A512JCG6"/>
<comment type="caution">
    <text evidence="2">The sequence shown here is derived from an EMBL/GenBank/DDBJ whole genome shotgun (WGS) entry which is preliminary data.</text>
</comment>
<evidence type="ECO:0000256" key="1">
    <source>
        <dbReference type="SAM" id="MobiDB-lite"/>
    </source>
</evidence>
<reference evidence="3" key="4">
    <citation type="submission" date="2023-01" db="EMBL/GenBank/DDBJ databases">
        <title>Draft genome sequence of Methylobacterium oxalidis strain NBRC 107715.</title>
        <authorList>
            <person name="Sun Q."/>
            <person name="Mori K."/>
        </authorList>
    </citation>
    <scope>NUCLEOTIDE SEQUENCE</scope>
    <source>
        <strain evidence="3">NBRC 107715</strain>
    </source>
</reference>
<evidence type="ECO:0000313" key="2">
    <source>
        <dbReference type="EMBL" id="GEP07654.1"/>
    </source>
</evidence>
<proteinExistence type="predicted"/>
<dbReference type="RefSeq" id="WP_147029081.1">
    <property type="nucleotide sequence ID" value="NZ_BJZU01000171.1"/>
</dbReference>
<reference evidence="5" key="2">
    <citation type="journal article" date="2019" name="Int. J. Syst. Evol. Microbiol.">
        <title>The Global Catalogue of Microorganisms (GCM) 10K type strain sequencing project: providing services to taxonomists for standard genome sequencing and annotation.</title>
        <authorList>
            <consortium name="The Broad Institute Genomics Platform"/>
            <consortium name="The Broad Institute Genome Sequencing Center for Infectious Disease"/>
            <person name="Wu L."/>
            <person name="Ma J."/>
        </authorList>
    </citation>
    <scope>NUCLEOTIDE SEQUENCE [LARGE SCALE GENOMIC DNA]</scope>
    <source>
        <strain evidence="5">NBRC 107715</strain>
    </source>
</reference>
<dbReference type="Proteomes" id="UP001156856">
    <property type="component" value="Unassembled WGS sequence"/>
</dbReference>